<reference evidence="2" key="1">
    <citation type="journal article" date="2015" name="Proc. Natl. Acad. Sci. U.S.A.">
        <title>Networks of energetic and metabolic interactions define dynamics in microbial communities.</title>
        <authorList>
            <person name="Embree M."/>
            <person name="Liu J.K."/>
            <person name="Al-Bassam M.M."/>
            <person name="Zengler K."/>
        </authorList>
    </citation>
    <scope>NUCLEOTIDE SEQUENCE</scope>
</reference>
<dbReference type="InterPro" id="IPR045261">
    <property type="entry name" value="MORC_ATPase"/>
</dbReference>
<comment type="caution">
    <text evidence="2">The sequence shown here is derived from an EMBL/GenBank/DDBJ whole genome shotgun (WGS) entry which is preliminary data.</text>
</comment>
<evidence type="ECO:0008006" key="3">
    <source>
        <dbReference type="Google" id="ProtNLM"/>
    </source>
</evidence>
<dbReference type="EMBL" id="LNQE01001536">
    <property type="protein sequence ID" value="KUG15727.1"/>
    <property type="molecule type" value="Genomic_DNA"/>
</dbReference>
<proteinExistence type="predicted"/>
<dbReference type="InterPro" id="IPR036890">
    <property type="entry name" value="HATPase_C_sf"/>
</dbReference>
<feature type="region of interest" description="Disordered" evidence="1">
    <location>
        <begin position="393"/>
        <end position="420"/>
    </location>
</feature>
<dbReference type="Gene3D" id="3.30.565.10">
    <property type="entry name" value="Histidine kinase-like ATPase, C-terminal domain"/>
    <property type="match status" value="1"/>
</dbReference>
<organism evidence="2">
    <name type="scientific">hydrocarbon metagenome</name>
    <dbReference type="NCBI Taxonomy" id="938273"/>
    <lineage>
        <taxon>unclassified sequences</taxon>
        <taxon>metagenomes</taxon>
        <taxon>ecological metagenomes</taxon>
    </lineage>
</organism>
<dbReference type="PANTHER" id="PTHR23336">
    <property type="entry name" value="ZINC FINGER CW-TYPE COILED-COIL DOMAIN PROTEIN 3"/>
    <property type="match status" value="1"/>
</dbReference>
<evidence type="ECO:0000313" key="2">
    <source>
        <dbReference type="EMBL" id="KUG15727.1"/>
    </source>
</evidence>
<name>A0A0W8F4D8_9ZZZZ</name>
<dbReference type="SUPFAM" id="SSF55874">
    <property type="entry name" value="ATPase domain of HSP90 chaperone/DNA topoisomerase II/histidine kinase"/>
    <property type="match status" value="1"/>
</dbReference>
<dbReference type="AlphaFoldDB" id="A0A0W8F4D8"/>
<gene>
    <name evidence="2" type="ORF">ASZ90_014594</name>
</gene>
<evidence type="ECO:0000256" key="1">
    <source>
        <dbReference type="SAM" id="MobiDB-lite"/>
    </source>
</evidence>
<sequence>MELEKKGEEIIPSAKRLINSLRSLGYEFPTAVAELVDNSIEAEATEINIRIEFYGVNSWVLVTDNGRGMTETQLKEAMRFGSDREYNEKSLGKFGLGLKTASFSQCKKWTVATRSNPQESEVIAYQWDLEHVNRTDRWEIIPVSSSELELPVMEFLNEHTGTAVLWKQLGNILDYKNPEGDHARNKMASMCRELEDHLAMVYHRFLYGETSGNQIRIILNGNEIRPWDPFSRHERATKEIEAIRIPLEHEGIHGEIVIEPYILPPKVSYSTLQEHTRAGGPRKWNQQQGFYIYRNDRMIQSGGWCRIRTYDEHTKLARFALNFSSKLDSAFKIDVSKMYVQLPPQIRKEIDEKTQPLVIRARDIYDQAEKPGRIETHPPPVPVDVPANLHQGTPAGKGKYTQIRPVSPPIDDVPRTGSERADITSRDVIPHQHNPPTRNVFGNNKLWTLDEVFLEIKKIARPDELVILKNLFDRIRDQIKDN</sequence>
<dbReference type="GO" id="GO:0005634">
    <property type="term" value="C:nucleus"/>
    <property type="evidence" value="ECO:0007669"/>
    <property type="project" value="TreeGrafter"/>
</dbReference>
<dbReference type="PANTHER" id="PTHR23336:SF76">
    <property type="entry name" value="MORC S5 DOMAIN-CONTAINING PROTEIN"/>
    <property type="match status" value="1"/>
</dbReference>
<protein>
    <recommendedName>
        <fullName evidence="3">ATP-binding protein</fullName>
    </recommendedName>
</protein>
<dbReference type="GO" id="GO:0016887">
    <property type="term" value="F:ATP hydrolysis activity"/>
    <property type="evidence" value="ECO:0007669"/>
    <property type="project" value="InterPro"/>
</dbReference>
<dbReference type="Pfam" id="PF13589">
    <property type="entry name" value="HATPase_c_3"/>
    <property type="match status" value="1"/>
</dbReference>
<accession>A0A0W8F4D8</accession>